<dbReference type="AlphaFoldDB" id="A0AAD5RZY5"/>
<comment type="similarity">
    <text evidence="1">Belongs to the methyltransferase superfamily. LaeA methyltransferase family.</text>
</comment>
<keyword evidence="3" id="KW-1185">Reference proteome</keyword>
<proteinExistence type="inferred from homology"/>
<dbReference type="PANTHER" id="PTHR43591">
    <property type="entry name" value="METHYLTRANSFERASE"/>
    <property type="match status" value="1"/>
</dbReference>
<protein>
    <submittedName>
        <fullName evidence="2">S-adenosyl-L-methionine-dependent methyltransferase</fullName>
    </submittedName>
</protein>
<reference evidence="2" key="1">
    <citation type="submission" date="2022-07" db="EMBL/GenBank/DDBJ databases">
        <title>Draft genome sequence of Zalerion maritima ATCC 34329, a (micro)plastics degrading marine fungus.</title>
        <authorList>
            <person name="Paco A."/>
            <person name="Goncalves M.F.M."/>
            <person name="Rocha-Santos T.A.P."/>
            <person name="Alves A."/>
        </authorList>
    </citation>
    <scope>NUCLEOTIDE SEQUENCE</scope>
    <source>
        <strain evidence="2">ATCC 34329</strain>
    </source>
</reference>
<comment type="caution">
    <text evidence="2">The sequence shown here is derived from an EMBL/GenBank/DDBJ whole genome shotgun (WGS) entry which is preliminary data.</text>
</comment>
<dbReference type="Proteomes" id="UP001201980">
    <property type="component" value="Unassembled WGS sequence"/>
</dbReference>
<dbReference type="EMBL" id="JAKWBI020000003">
    <property type="protein sequence ID" value="KAJ2907253.1"/>
    <property type="molecule type" value="Genomic_DNA"/>
</dbReference>
<keyword evidence="2" id="KW-0808">Transferase</keyword>
<dbReference type="SUPFAM" id="SSF53335">
    <property type="entry name" value="S-adenosyl-L-methionine-dependent methyltransferases"/>
    <property type="match status" value="1"/>
</dbReference>
<dbReference type="GO" id="GO:0008168">
    <property type="term" value="F:methyltransferase activity"/>
    <property type="evidence" value="ECO:0007669"/>
    <property type="project" value="UniProtKB-KW"/>
</dbReference>
<dbReference type="Gene3D" id="3.40.50.150">
    <property type="entry name" value="Vaccinia Virus protein VP39"/>
    <property type="match status" value="1"/>
</dbReference>
<dbReference type="PANTHER" id="PTHR43591:SF24">
    <property type="entry name" value="2-METHOXY-6-POLYPRENYL-1,4-BENZOQUINOL METHYLASE, MITOCHONDRIAL"/>
    <property type="match status" value="1"/>
</dbReference>
<dbReference type="InterPro" id="IPR029063">
    <property type="entry name" value="SAM-dependent_MTases_sf"/>
</dbReference>
<evidence type="ECO:0000313" key="3">
    <source>
        <dbReference type="Proteomes" id="UP001201980"/>
    </source>
</evidence>
<evidence type="ECO:0000256" key="1">
    <source>
        <dbReference type="ARBA" id="ARBA00038158"/>
    </source>
</evidence>
<dbReference type="Pfam" id="PF13489">
    <property type="entry name" value="Methyltransf_23"/>
    <property type="match status" value="1"/>
</dbReference>
<sequence>MAGSSHLPPGQQLGTGDIEVDVDIFDGDSAYAESTHQDDTQTLASEATKFKWEHGRRYHAYGNGEYWGPNDEKQLDAEDMVHQMFLTILRGRLFQAPIPEDPHRVLDVGCGTGIWTIDFADQYPSAEVIGVDLSPVQPQTIPPNCRFEIDDINKDWTWGENTFDFIHVRMLTGSIRDWDAFYQKCLKALRPGGWIEQVELSSHTKSDDGTITPDLPFKEWADVFLKLGEMTGQTFQICEEAKGWIEKAGFENVTENVIKLPIGPWAKDERLKEWGVWSRVYLSEALEGFALRGLTNHLGWSYEKTQIFLTQMRHSLRDPKLHGWVPLSVVDAQKPMA</sequence>
<evidence type="ECO:0000313" key="2">
    <source>
        <dbReference type="EMBL" id="KAJ2907253.1"/>
    </source>
</evidence>
<dbReference type="GO" id="GO:0032259">
    <property type="term" value="P:methylation"/>
    <property type="evidence" value="ECO:0007669"/>
    <property type="project" value="UniProtKB-KW"/>
</dbReference>
<accession>A0AAD5RZY5</accession>
<name>A0AAD5RZY5_9PEZI</name>
<gene>
    <name evidence="2" type="ORF">MKZ38_006547</name>
</gene>
<keyword evidence="2" id="KW-0489">Methyltransferase</keyword>
<dbReference type="CDD" id="cd02440">
    <property type="entry name" value="AdoMet_MTases"/>
    <property type="match status" value="1"/>
</dbReference>
<organism evidence="2 3">
    <name type="scientific">Zalerion maritima</name>
    <dbReference type="NCBI Taxonomy" id="339359"/>
    <lineage>
        <taxon>Eukaryota</taxon>
        <taxon>Fungi</taxon>
        <taxon>Dikarya</taxon>
        <taxon>Ascomycota</taxon>
        <taxon>Pezizomycotina</taxon>
        <taxon>Sordariomycetes</taxon>
        <taxon>Lulworthiomycetidae</taxon>
        <taxon>Lulworthiales</taxon>
        <taxon>Lulworthiaceae</taxon>
        <taxon>Zalerion</taxon>
    </lineage>
</organism>